<evidence type="ECO:0000256" key="1">
    <source>
        <dbReference type="SAM" id="MobiDB-lite"/>
    </source>
</evidence>
<evidence type="ECO:0000313" key="2">
    <source>
        <dbReference type="EMBL" id="GBB98206.1"/>
    </source>
</evidence>
<evidence type="ECO:0000313" key="4">
    <source>
        <dbReference type="Proteomes" id="UP000247702"/>
    </source>
</evidence>
<dbReference type="AlphaFoldDB" id="A0A2Z6S1J1"/>
<gene>
    <name evidence="3" type="ORF">RCL2_002693700</name>
    <name evidence="2" type="ORF">RclHR1_03170002</name>
</gene>
<reference evidence="3" key="2">
    <citation type="submission" date="2019-10" db="EMBL/GenBank/DDBJ databases">
        <title>Conservation and host-specific expression of non-tandemly repeated heterogenous ribosome RNA gene in arbuscular mycorrhizal fungi.</title>
        <authorList>
            <person name="Maeda T."/>
            <person name="Kobayashi Y."/>
            <person name="Nakagawa T."/>
            <person name="Ezawa T."/>
            <person name="Yamaguchi K."/>
            <person name="Bino T."/>
            <person name="Nishimoto Y."/>
            <person name="Shigenobu S."/>
            <person name="Kawaguchi M."/>
        </authorList>
    </citation>
    <scope>NUCLEOTIDE SEQUENCE</scope>
    <source>
        <strain evidence="3">HR1</strain>
    </source>
</reference>
<sequence length="468" mass="53037">MESKNTFSLLATNDDEPMFEEGKDTLAFDITNTARELFFQNFFNIMSKSIEELPLGFFQRTFDDQASFLVQQFGQHAHPSSYDSYAKHTLAPAAFMSLIFNLSEKVAIMSFAPAASFIEKSLEKIPDTSTDASEEPQQDNIEITADTNRQSSRIISEETPEPIPDQASSSTPTSKSGKDKSGAKKSNDQHKKGKDIPKAGRKSADRNSKKITKMIVMKDLPDNLKNNVRDVMLYDVPVEWSPETILTHLTIWGQVALMSIKSQRKYCTVRLKIAFNDFTLQAFDGGKWCHRLHNLEVRWFPGRWTLKQRHNRSTFTAKVEGLPVSVTTDPILTQDYDKRDSFFKDQGLKAYKFLKQGTDRVTMLGYFENYEDLKTALESPFVYERTEFKWYRSSGRPPKKNSVKNSARSSQKRSIKDSGAQGSPKSSSKPGSSRSVKRNPPSKNKNKKTHNSSLDKADILKLVLSLLS</sequence>
<protein>
    <submittedName>
        <fullName evidence="2">Uncharacterized protein</fullName>
    </submittedName>
</protein>
<dbReference type="EMBL" id="BLAL01000285">
    <property type="protein sequence ID" value="GET00480.1"/>
    <property type="molecule type" value="Genomic_DNA"/>
</dbReference>
<feature type="region of interest" description="Disordered" evidence="1">
    <location>
        <begin position="393"/>
        <end position="454"/>
    </location>
</feature>
<dbReference type="EMBL" id="BEXD01002413">
    <property type="protein sequence ID" value="GBB98206.1"/>
    <property type="molecule type" value="Genomic_DNA"/>
</dbReference>
<name>A0A2Z6S1J1_9GLOM</name>
<keyword evidence="4" id="KW-1185">Reference proteome</keyword>
<feature type="compositionally biased region" description="Basic and acidic residues" evidence="1">
    <location>
        <begin position="176"/>
        <end position="208"/>
    </location>
</feature>
<organism evidence="2 4">
    <name type="scientific">Rhizophagus clarus</name>
    <dbReference type="NCBI Taxonomy" id="94130"/>
    <lineage>
        <taxon>Eukaryota</taxon>
        <taxon>Fungi</taxon>
        <taxon>Fungi incertae sedis</taxon>
        <taxon>Mucoromycota</taxon>
        <taxon>Glomeromycotina</taxon>
        <taxon>Glomeromycetes</taxon>
        <taxon>Glomerales</taxon>
        <taxon>Glomeraceae</taxon>
        <taxon>Rhizophagus</taxon>
    </lineage>
</organism>
<comment type="caution">
    <text evidence="2">The sequence shown here is derived from an EMBL/GenBank/DDBJ whole genome shotgun (WGS) entry which is preliminary data.</text>
</comment>
<evidence type="ECO:0000313" key="3">
    <source>
        <dbReference type="EMBL" id="GET00480.1"/>
    </source>
</evidence>
<feature type="compositionally biased region" description="Polar residues" evidence="1">
    <location>
        <begin position="138"/>
        <end position="154"/>
    </location>
</feature>
<accession>A0A2Z6S1J1</accession>
<dbReference type="Proteomes" id="UP000615446">
    <property type="component" value="Unassembled WGS sequence"/>
</dbReference>
<proteinExistence type="predicted"/>
<dbReference type="Proteomes" id="UP000247702">
    <property type="component" value="Unassembled WGS sequence"/>
</dbReference>
<feature type="region of interest" description="Disordered" evidence="1">
    <location>
        <begin position="126"/>
        <end position="212"/>
    </location>
</feature>
<feature type="compositionally biased region" description="Low complexity" evidence="1">
    <location>
        <begin position="422"/>
        <end position="443"/>
    </location>
</feature>
<reference evidence="2 4" key="1">
    <citation type="submission" date="2017-11" db="EMBL/GenBank/DDBJ databases">
        <title>The genome of Rhizophagus clarus HR1 reveals common genetic basis of auxotrophy among arbuscular mycorrhizal fungi.</title>
        <authorList>
            <person name="Kobayashi Y."/>
        </authorList>
    </citation>
    <scope>NUCLEOTIDE SEQUENCE [LARGE SCALE GENOMIC DNA]</scope>
    <source>
        <strain evidence="2 4">HR1</strain>
    </source>
</reference>